<protein>
    <recommendedName>
        <fullName evidence="3">Exosporium leader peptide</fullName>
    </recommendedName>
</protein>
<reference evidence="2" key="1">
    <citation type="journal article" date="2019" name="Int. J. Syst. Evol. Microbiol.">
        <title>The Global Catalogue of Microorganisms (GCM) 10K type strain sequencing project: providing services to taxonomists for standard genome sequencing and annotation.</title>
        <authorList>
            <consortium name="The Broad Institute Genomics Platform"/>
            <consortium name="The Broad Institute Genome Sequencing Center for Infectious Disease"/>
            <person name="Wu L."/>
            <person name="Ma J."/>
        </authorList>
    </citation>
    <scope>NUCLEOTIDE SEQUENCE [LARGE SCALE GENOMIC DNA]</scope>
    <source>
        <strain evidence="2">NBRC 106396</strain>
    </source>
</reference>
<dbReference type="EMBL" id="JBHTCP010000014">
    <property type="protein sequence ID" value="MFC7371707.1"/>
    <property type="molecule type" value="Genomic_DNA"/>
</dbReference>
<dbReference type="RefSeq" id="WP_379748555.1">
    <property type="nucleotide sequence ID" value="NZ_JBHTCP010000014.1"/>
</dbReference>
<evidence type="ECO:0000313" key="2">
    <source>
        <dbReference type="Proteomes" id="UP001596549"/>
    </source>
</evidence>
<name>A0ABW2NQW0_9BACL</name>
<keyword evidence="2" id="KW-1185">Reference proteome</keyword>
<dbReference type="Proteomes" id="UP001596549">
    <property type="component" value="Unassembled WGS sequence"/>
</dbReference>
<proteinExistence type="predicted"/>
<sequence>MAMLKSYTFNEAPRGSFALPITVAPGDEFFVTSIVLKDLIPGDRVQFTGTIGWAASLLVPGLSELIIRIRRGSPTGPVLFETRDTILLTINLGSIIGNRTTGFTHSRIITNLFPAEETFYLTAAFQNLLGTSTISLQGPISLGALLTSP</sequence>
<organism evidence="1 2">
    <name type="scientific">Fictibacillus iocasae</name>
    <dbReference type="NCBI Taxonomy" id="2715437"/>
    <lineage>
        <taxon>Bacteria</taxon>
        <taxon>Bacillati</taxon>
        <taxon>Bacillota</taxon>
        <taxon>Bacilli</taxon>
        <taxon>Bacillales</taxon>
        <taxon>Fictibacillaceae</taxon>
        <taxon>Fictibacillus</taxon>
    </lineage>
</organism>
<accession>A0ABW2NQW0</accession>
<evidence type="ECO:0008006" key="3">
    <source>
        <dbReference type="Google" id="ProtNLM"/>
    </source>
</evidence>
<evidence type="ECO:0000313" key="1">
    <source>
        <dbReference type="EMBL" id="MFC7371707.1"/>
    </source>
</evidence>
<comment type="caution">
    <text evidence="1">The sequence shown here is derived from an EMBL/GenBank/DDBJ whole genome shotgun (WGS) entry which is preliminary data.</text>
</comment>
<gene>
    <name evidence="1" type="ORF">ACFQPF_08460</name>
</gene>